<keyword evidence="4" id="KW-1185">Reference proteome</keyword>
<organism evidence="3 4">
    <name type="scientific">Riccia sorocarpa</name>
    <dbReference type="NCBI Taxonomy" id="122646"/>
    <lineage>
        <taxon>Eukaryota</taxon>
        <taxon>Viridiplantae</taxon>
        <taxon>Streptophyta</taxon>
        <taxon>Embryophyta</taxon>
        <taxon>Marchantiophyta</taxon>
        <taxon>Marchantiopsida</taxon>
        <taxon>Marchantiidae</taxon>
        <taxon>Marchantiales</taxon>
        <taxon>Ricciaceae</taxon>
        <taxon>Riccia</taxon>
    </lineage>
</organism>
<evidence type="ECO:0000313" key="3">
    <source>
        <dbReference type="EMBL" id="KAL3692610.1"/>
    </source>
</evidence>
<evidence type="ECO:0000313" key="4">
    <source>
        <dbReference type="Proteomes" id="UP001633002"/>
    </source>
</evidence>
<dbReference type="PANTHER" id="PTHR21534:SF0">
    <property type="entry name" value="KATANIN-INTERACTING PROTEIN"/>
    <property type="match status" value="1"/>
</dbReference>
<proteinExistence type="predicted"/>
<feature type="region of interest" description="Disordered" evidence="1">
    <location>
        <begin position="483"/>
        <end position="504"/>
    </location>
</feature>
<feature type="domain" description="KATNIP" evidence="2">
    <location>
        <begin position="1527"/>
        <end position="1853"/>
    </location>
</feature>
<feature type="domain" description="KATNIP" evidence="2">
    <location>
        <begin position="1258"/>
        <end position="1428"/>
    </location>
</feature>
<comment type="caution">
    <text evidence="3">The sequence shown here is derived from an EMBL/GenBank/DDBJ whole genome shotgun (WGS) entry which is preliminary data.</text>
</comment>
<dbReference type="EMBL" id="JBJQOH010000003">
    <property type="protein sequence ID" value="KAL3692610.1"/>
    <property type="molecule type" value="Genomic_DNA"/>
</dbReference>
<reference evidence="3 4" key="1">
    <citation type="submission" date="2024-09" db="EMBL/GenBank/DDBJ databases">
        <title>Chromosome-scale assembly of Riccia sorocarpa.</title>
        <authorList>
            <person name="Paukszto L."/>
        </authorList>
    </citation>
    <scope>NUCLEOTIDE SEQUENCE [LARGE SCALE GENOMIC DNA]</scope>
    <source>
        <strain evidence="3">LP-2024</strain>
        <tissue evidence="3">Aerial parts of the thallus</tissue>
    </source>
</reference>
<dbReference type="InterPro" id="IPR026704">
    <property type="entry name" value="KATNIP"/>
</dbReference>
<name>A0ABD3HLX6_9MARC</name>
<feature type="domain" description="KATNIP" evidence="2">
    <location>
        <begin position="585"/>
        <end position="759"/>
    </location>
</feature>
<evidence type="ECO:0000256" key="1">
    <source>
        <dbReference type="SAM" id="MobiDB-lite"/>
    </source>
</evidence>
<evidence type="ECO:0000259" key="2">
    <source>
        <dbReference type="Pfam" id="PF14652"/>
    </source>
</evidence>
<dbReference type="PANTHER" id="PTHR21534">
    <property type="entry name" value="KATANIN-INTERACTING PROTEIN"/>
    <property type="match status" value="1"/>
</dbReference>
<feature type="region of interest" description="Disordered" evidence="1">
    <location>
        <begin position="258"/>
        <end position="296"/>
    </location>
</feature>
<dbReference type="Proteomes" id="UP001633002">
    <property type="component" value="Unassembled WGS sequence"/>
</dbReference>
<accession>A0ABD3HLX6</accession>
<feature type="compositionally biased region" description="Basic residues" evidence="1">
    <location>
        <begin position="1"/>
        <end position="10"/>
    </location>
</feature>
<dbReference type="InterPro" id="IPR027859">
    <property type="entry name" value="KATNIP_dom"/>
</dbReference>
<dbReference type="Pfam" id="PF14652">
    <property type="entry name" value="DUF4457"/>
    <property type="match status" value="3"/>
</dbReference>
<protein>
    <recommendedName>
        <fullName evidence="2">KATNIP domain-containing protein</fullName>
    </recommendedName>
</protein>
<feature type="region of interest" description="Disordered" evidence="1">
    <location>
        <begin position="1"/>
        <end position="20"/>
    </location>
</feature>
<gene>
    <name evidence="3" type="ORF">R1sor_006261</name>
</gene>
<sequence>MRSFRSHKQTGQHGSLREQERLEEGFDVLLSGANQERIRNQQRRREFLRAASKKLTSETRYREAPRARKNWKKVPGIKIKASDGTKVDVPNPVTEAKDVAVAADAMSPTFTDRSDYRDSSVCIDEEAPNRNCEMQIESFPGTLGQWNVMEDESCVTSANTLKDERYNKYDSTRPVMDSSFHDSCSWKQSRSRQGVRSPSYQRYETVCWPSADEVRNDCREEPEFDIIYDVFYQDEAFEPYEAFMVTEDLQNNARGEEFDENVDHSDNTLSRSATPPLERAESPELSSRANLRSFPSMGTCNSNEEFLSFSRRDLSVLRQSLRELQVSMFQDSCTGLPSATLEEIQEDVVTTRGLPLEKIQEDLVPNSLTARSSLCQAMSTHQERKVRPLSAARALRPLSSSVVLGPLTQSDVSKDRNPRLVPFGAEVRGPKSVGAQISEDLIGEIIFQRENGTMSGLTNIDDSFYSADLARSRTSLTFSYSTPRTGISADDQEPPPSCIKRDPSEAELQERSEGTILELLNKKVQMLDVPQQKYLLRVLDKLERAKMNGSLNLPSMFASLERPWLGLPLMTPELEGAPKTHAVVLRILSTWGNTDCVGLVEVELFDVGGTKLELQASSISLQGCPVSDTSPCDNVSRLLNGIVNTTREKNMWICRLPPAGDPRLEIHIQVPDSDIVLGYLKVWNYNRSMGDASKGVREMQLYVDGELMWQGMVAKGCGNRVFDYSTRISLLDESPLSAATSTDHVQGKYADQEQQQVQRSHLESRSPELDVSVPDGVLFRTSRASVAAQDLLSPRTCCSLSSASSCLEDRSLLLVTGESSGEVAGVAKETGFLRVEEVDECNDVVNVVSPSVSENERTYMNERCSSGHVGQDFGDNLPMWLEGTQTKRDAVYDSASEEEHQKVDKVERNSPGCQSGYIECNEVCNEQSYDTLLQEHQNPNSKKEESSSVFCDSDSWFSHEAVHPGDMEEETTVRNGQQAFNVSSLSKEKNICNKNGSSSDFYEKEVQGNFEDYETDSPRKQRLMFSAFSGLKKVVFRLRLGLRLGGREEAPPAEIPTETDNLYSNDNMNFIPQPGVGDLNFLLGLSSKEESAHGRESEYEPDGMYEDPILVSSKSLECPAGPQARDSWDTLLKFRAVQMSDPEFCSSAALNEQGNKPADFSCFFPPDSGETDFVSNFHQPPTTDSVQTKGQLEPLRSSLMESSQPPLVKYAHTGNQEYSFWSDADHELKVNQESNFQNCRTDLFRIPTLPRGRELVVNILSTWGDPHYVGMAGIEMFDDGGHLIQLKDPLRQIRADPPDVNILPGYKNDPRTVDKLVDNVNLTCDDYHVWLTPFTPGKPHLIKITLTSSTTLSVLRFWNYNKSRIHSFRGARNVEVFFDQRLVFAGEIRKASGLLVDAAQHAEAILFTNNEAILEAVENYDKRYHKETEVMLAHATATKPLQRPDTSGSNAWYHASTAKLENFNVGIVGPENGDRPVTHAIRFRSSVFGSMLSSAISERVDTHRKESRSGRGASREEWNPVGQVLLLELMETWGDPYYAGLTSVEVLDPDGVPYSVSQDALTAKPRDLNDIPGCRGDHRTLDKLVDGWNVTTNDQHMWLIPFESAKKEHWIRIDLGMPLPVAAIKLWNYNKNLDDTCRGVKCIKVFLDDREVSPPGGHLVRKAPGNDKFDFGHLLPLARPKYNKRDFSQLEKVKCREKFKQRRSHVDIRQEYATPLLPSGFILKVSLLSTWGDQHYMGLNGIELYNEKGRLLPLTTYNIHASPSSINELPGVSDARTVDKLLDGENNTWDDQHMWLTPYDPGKINYIYLVFEQPCMLSVVRLWNYSKTPARGVNEFELHFDDLLVYKGYLRQAPLLTSRSSTCTVDFSQSIIFTNDENLLQIHKGHTYFRGDIEHTDVVLINDKHVESCAKPSTFSTIENRQRPATGLVGPRRPYC</sequence>